<dbReference type="SUPFAM" id="SSF55729">
    <property type="entry name" value="Acyl-CoA N-acyltransferases (Nat)"/>
    <property type="match status" value="1"/>
</dbReference>
<comment type="caution">
    <text evidence="4">The sequence shown here is derived from an EMBL/GenBank/DDBJ whole genome shotgun (WGS) entry which is preliminary data.</text>
</comment>
<dbReference type="NCBIfam" id="NF002959">
    <property type="entry name" value="PRK03624.1"/>
    <property type="match status" value="1"/>
</dbReference>
<keyword evidence="5" id="KW-1185">Reference proteome</keyword>
<keyword evidence="1 4" id="KW-0808">Transferase</keyword>
<keyword evidence="2 4" id="KW-0012">Acyltransferase</keyword>
<evidence type="ECO:0000313" key="4">
    <source>
        <dbReference type="EMBL" id="TWT46379.1"/>
    </source>
</evidence>
<dbReference type="PROSITE" id="PS51186">
    <property type="entry name" value="GNAT"/>
    <property type="match status" value="1"/>
</dbReference>
<evidence type="ECO:0000313" key="5">
    <source>
        <dbReference type="Proteomes" id="UP000317243"/>
    </source>
</evidence>
<evidence type="ECO:0000259" key="3">
    <source>
        <dbReference type="PROSITE" id="PS51186"/>
    </source>
</evidence>
<dbReference type="InterPro" id="IPR016181">
    <property type="entry name" value="Acyl_CoA_acyltransferase"/>
</dbReference>
<reference evidence="4 5" key="1">
    <citation type="submission" date="2019-02" db="EMBL/GenBank/DDBJ databases">
        <title>Deep-cultivation of Planctomycetes and their phenomic and genomic characterization uncovers novel biology.</title>
        <authorList>
            <person name="Wiegand S."/>
            <person name="Jogler M."/>
            <person name="Boedeker C."/>
            <person name="Pinto D."/>
            <person name="Vollmers J."/>
            <person name="Rivas-Marin E."/>
            <person name="Kohn T."/>
            <person name="Peeters S.H."/>
            <person name="Heuer A."/>
            <person name="Rast P."/>
            <person name="Oberbeckmann S."/>
            <person name="Bunk B."/>
            <person name="Jeske O."/>
            <person name="Meyerdierks A."/>
            <person name="Storesund J.E."/>
            <person name="Kallscheuer N."/>
            <person name="Luecker S."/>
            <person name="Lage O.M."/>
            <person name="Pohl T."/>
            <person name="Merkel B.J."/>
            <person name="Hornburger P."/>
            <person name="Mueller R.-W."/>
            <person name="Bruemmer F."/>
            <person name="Labrenz M."/>
            <person name="Spormann A.M."/>
            <person name="Op Den Camp H."/>
            <person name="Overmann J."/>
            <person name="Amann R."/>
            <person name="Jetten M.S.M."/>
            <person name="Mascher T."/>
            <person name="Medema M.H."/>
            <person name="Devos D.P."/>
            <person name="Kaster A.-K."/>
            <person name="Ovreas L."/>
            <person name="Rohde M."/>
            <person name="Galperin M.Y."/>
            <person name="Jogler C."/>
        </authorList>
    </citation>
    <scope>NUCLEOTIDE SEQUENCE [LARGE SCALE GENOMIC DNA]</scope>
    <source>
        <strain evidence="4 5">KOR42</strain>
    </source>
</reference>
<dbReference type="AlphaFoldDB" id="A0A5C5W8L9"/>
<organism evidence="4 5">
    <name type="scientific">Thalassoglobus neptunius</name>
    <dbReference type="NCBI Taxonomy" id="1938619"/>
    <lineage>
        <taxon>Bacteria</taxon>
        <taxon>Pseudomonadati</taxon>
        <taxon>Planctomycetota</taxon>
        <taxon>Planctomycetia</taxon>
        <taxon>Planctomycetales</taxon>
        <taxon>Planctomycetaceae</taxon>
        <taxon>Thalassoglobus</taxon>
    </lineage>
</organism>
<dbReference type="EMBL" id="SIHI01000028">
    <property type="protein sequence ID" value="TWT46379.1"/>
    <property type="molecule type" value="Genomic_DNA"/>
</dbReference>
<dbReference type="Gene3D" id="3.40.630.30">
    <property type="match status" value="1"/>
</dbReference>
<accession>A0A5C5W8L9</accession>
<dbReference type="Proteomes" id="UP000317243">
    <property type="component" value="Unassembled WGS sequence"/>
</dbReference>
<feature type="domain" description="N-acetyltransferase" evidence="3">
    <location>
        <begin position="3"/>
        <end position="143"/>
    </location>
</feature>
<dbReference type="PANTHER" id="PTHR43877:SF1">
    <property type="entry name" value="ACETYLTRANSFERASE"/>
    <property type="match status" value="1"/>
</dbReference>
<protein>
    <submittedName>
        <fullName evidence="4">Acetyltransferase YpeA</fullName>
        <ecNumber evidence="4">2.3.1.-</ecNumber>
    </submittedName>
</protein>
<sequence>MSIEVRKYQSSDRNAVVLLWNVVFPNSTGHNDPDASIDRKCAHDDGLFFVAEDSGEVVGTAMGGYDGHRGWIYSLAVLPTRQRQGIGRLLIQHTEGALAQLGCPKVNLQVRSDNAEIVEFYHSLGYETEQRVSMGKRIDEGES</sequence>
<dbReference type="InterPro" id="IPR050832">
    <property type="entry name" value="Bact_Acetyltransf"/>
</dbReference>
<dbReference type="CDD" id="cd04301">
    <property type="entry name" value="NAT_SF"/>
    <property type="match status" value="1"/>
</dbReference>
<gene>
    <name evidence="4" type="primary">ypeA</name>
    <name evidence="4" type="ORF">KOR42_43560</name>
</gene>
<dbReference type="Pfam" id="PF00583">
    <property type="entry name" value="Acetyltransf_1"/>
    <property type="match status" value="1"/>
</dbReference>
<dbReference type="InterPro" id="IPR000182">
    <property type="entry name" value="GNAT_dom"/>
</dbReference>
<dbReference type="EC" id="2.3.1.-" evidence="4"/>
<dbReference type="GO" id="GO:0016747">
    <property type="term" value="F:acyltransferase activity, transferring groups other than amino-acyl groups"/>
    <property type="evidence" value="ECO:0007669"/>
    <property type="project" value="InterPro"/>
</dbReference>
<name>A0A5C5W8L9_9PLAN</name>
<dbReference type="RefSeq" id="WP_231741034.1">
    <property type="nucleotide sequence ID" value="NZ_SIHI01000028.1"/>
</dbReference>
<evidence type="ECO:0000256" key="1">
    <source>
        <dbReference type="ARBA" id="ARBA00022679"/>
    </source>
</evidence>
<dbReference type="PANTHER" id="PTHR43877">
    <property type="entry name" value="AMINOALKYLPHOSPHONATE N-ACETYLTRANSFERASE-RELATED-RELATED"/>
    <property type="match status" value="1"/>
</dbReference>
<proteinExistence type="predicted"/>
<evidence type="ECO:0000256" key="2">
    <source>
        <dbReference type="ARBA" id="ARBA00023315"/>
    </source>
</evidence>